<keyword evidence="2 5" id="KW-0812">Transmembrane</keyword>
<evidence type="ECO:0000256" key="5">
    <source>
        <dbReference type="HAMAP-Rule" id="MF_01536"/>
    </source>
</evidence>
<evidence type="ECO:0000313" key="6">
    <source>
        <dbReference type="EMBL" id="KNE22003.1"/>
    </source>
</evidence>
<dbReference type="OrthoDB" id="2365314at2"/>
<keyword evidence="7" id="KW-1185">Reference proteome</keyword>
<keyword evidence="1 5" id="KW-1003">Cell membrane</keyword>
<feature type="transmembrane region" description="Helical" evidence="5">
    <location>
        <begin position="97"/>
        <end position="116"/>
    </location>
</feature>
<organism evidence="6 7">
    <name type="scientific">Virgibacillus pantothenticus</name>
    <dbReference type="NCBI Taxonomy" id="1473"/>
    <lineage>
        <taxon>Bacteria</taxon>
        <taxon>Bacillati</taxon>
        <taxon>Bacillota</taxon>
        <taxon>Bacilli</taxon>
        <taxon>Bacillales</taxon>
        <taxon>Bacillaceae</taxon>
        <taxon>Virgibacillus</taxon>
    </lineage>
</organism>
<dbReference type="PATRIC" id="fig|1473.5.peg.3789"/>
<dbReference type="RefSeq" id="WP_050350287.1">
    <property type="nucleotide sequence ID" value="NZ_BOSN01000005.1"/>
</dbReference>
<dbReference type="GeneID" id="66869746"/>
<feature type="transmembrane region" description="Helical" evidence="5">
    <location>
        <begin position="36"/>
        <end position="55"/>
    </location>
</feature>
<feature type="transmembrane region" description="Helical" evidence="5">
    <location>
        <begin position="67"/>
        <end position="85"/>
    </location>
</feature>
<proteinExistence type="inferred from homology"/>
<keyword evidence="3 5" id="KW-1133">Transmembrane helix</keyword>
<sequence>MNTHLHITAWALGFILFAIAYVMYKKGNTKAGKIIHMILRLDYLLILYSGGELITPYFNGGDLLPEAIVKGVAGIWMIVIMEMLLVRLPKQKPLKALWIQFIIAVILLLVLGFVRLPMGV</sequence>
<evidence type="ECO:0000313" key="7">
    <source>
        <dbReference type="Proteomes" id="UP000036780"/>
    </source>
</evidence>
<dbReference type="Pfam" id="PF07457">
    <property type="entry name" value="DUF1516"/>
    <property type="match status" value="1"/>
</dbReference>
<evidence type="ECO:0000256" key="1">
    <source>
        <dbReference type="ARBA" id="ARBA00022475"/>
    </source>
</evidence>
<accession>A0A0L0QUY7</accession>
<gene>
    <name evidence="6" type="ORF">AFK71_04155</name>
</gene>
<dbReference type="GO" id="GO:0005886">
    <property type="term" value="C:plasma membrane"/>
    <property type="evidence" value="ECO:0007669"/>
    <property type="project" value="UniProtKB-SubCell"/>
</dbReference>
<name>A0A0L0QUY7_VIRPA</name>
<evidence type="ECO:0000256" key="3">
    <source>
        <dbReference type="ARBA" id="ARBA00022989"/>
    </source>
</evidence>
<dbReference type="InterPro" id="IPR010899">
    <property type="entry name" value="UPF0344"/>
</dbReference>
<comment type="caution">
    <text evidence="6">The sequence shown here is derived from an EMBL/GenBank/DDBJ whole genome shotgun (WGS) entry which is preliminary data.</text>
</comment>
<comment type="subcellular location">
    <subcellularLocation>
        <location evidence="5">Cell membrane</location>
        <topology evidence="5">Multi-pass membrane protein</topology>
    </subcellularLocation>
</comment>
<feature type="transmembrane region" description="Helical" evidence="5">
    <location>
        <begin position="6"/>
        <end position="24"/>
    </location>
</feature>
<evidence type="ECO:0000256" key="4">
    <source>
        <dbReference type="ARBA" id="ARBA00023136"/>
    </source>
</evidence>
<dbReference type="EMBL" id="LGTO01000004">
    <property type="protein sequence ID" value="KNE22003.1"/>
    <property type="molecule type" value="Genomic_DNA"/>
</dbReference>
<keyword evidence="4 5" id="KW-0472">Membrane</keyword>
<comment type="similarity">
    <text evidence="5">Belongs to the UPF0344 family.</text>
</comment>
<dbReference type="AlphaFoldDB" id="A0A0L0QUY7"/>
<dbReference type="HAMAP" id="MF_01536">
    <property type="entry name" value="UPF0344"/>
    <property type="match status" value="1"/>
</dbReference>
<evidence type="ECO:0000256" key="2">
    <source>
        <dbReference type="ARBA" id="ARBA00022692"/>
    </source>
</evidence>
<protein>
    <recommendedName>
        <fullName evidence="5">UPF0344 protein AFK71_04155</fullName>
    </recommendedName>
</protein>
<reference evidence="7" key="1">
    <citation type="submission" date="2015-07" db="EMBL/GenBank/DDBJ databases">
        <title>Fjat-10053 dsm26.</title>
        <authorList>
            <person name="Liu B."/>
            <person name="Wang J."/>
            <person name="Zhu Y."/>
            <person name="Liu G."/>
            <person name="Chen Q."/>
            <person name="Chen Z."/>
            <person name="Lan J."/>
            <person name="Che J."/>
            <person name="Ge C."/>
            <person name="Shi H."/>
            <person name="Pan Z."/>
            <person name="Liu X."/>
        </authorList>
    </citation>
    <scope>NUCLEOTIDE SEQUENCE [LARGE SCALE GENOMIC DNA]</scope>
    <source>
        <strain evidence="7">DSM 26</strain>
    </source>
</reference>
<dbReference type="Proteomes" id="UP000036780">
    <property type="component" value="Unassembled WGS sequence"/>
</dbReference>